<evidence type="ECO:0000313" key="3">
    <source>
        <dbReference type="Proteomes" id="UP000799536"/>
    </source>
</evidence>
<sequence>MQRLSGHPTWKLFIGDVSEEIIKGVNEPPRYCYLNDRACYDIWASGKYSHSGKRAFWPFDFNHQGHIKQGRPNRGRSAYQDDSCTTFWKAPMRGKLGDYIFTGESIIEEYVPLRPVKPSIEEQKIRHDMAEIEARGGDPLSVLKSLANTNKGSKAASTNNDPNHPGLASSGFKLSTPIPDSSRPLHRSIASATVADEMDELPEDIIPRAVPMSSKPRPGLDDEIPMQISRNRGVRSRYVSHGLPLLLSVHSLLSQCCLIYSTHPGQACRGSHPLALVIIMPL</sequence>
<evidence type="ECO:0000256" key="1">
    <source>
        <dbReference type="SAM" id="MobiDB-lite"/>
    </source>
</evidence>
<dbReference type="EMBL" id="ML993874">
    <property type="protein sequence ID" value="KAF2204529.1"/>
    <property type="molecule type" value="Genomic_DNA"/>
</dbReference>
<proteinExistence type="predicted"/>
<name>A0A9P4JWL0_9PLEO</name>
<accession>A0A9P4JWL0</accession>
<evidence type="ECO:0000313" key="2">
    <source>
        <dbReference type="EMBL" id="KAF2204529.1"/>
    </source>
</evidence>
<comment type="caution">
    <text evidence="2">The sequence shown here is derived from an EMBL/GenBank/DDBJ whole genome shotgun (WGS) entry which is preliminary data.</text>
</comment>
<organism evidence="2 3">
    <name type="scientific">Delitschia confertaspora ATCC 74209</name>
    <dbReference type="NCBI Taxonomy" id="1513339"/>
    <lineage>
        <taxon>Eukaryota</taxon>
        <taxon>Fungi</taxon>
        <taxon>Dikarya</taxon>
        <taxon>Ascomycota</taxon>
        <taxon>Pezizomycotina</taxon>
        <taxon>Dothideomycetes</taxon>
        <taxon>Pleosporomycetidae</taxon>
        <taxon>Pleosporales</taxon>
        <taxon>Delitschiaceae</taxon>
        <taxon>Delitschia</taxon>
    </lineage>
</organism>
<feature type="region of interest" description="Disordered" evidence="1">
    <location>
        <begin position="151"/>
        <end position="186"/>
    </location>
</feature>
<keyword evidence="3" id="KW-1185">Reference proteome</keyword>
<dbReference type="Proteomes" id="UP000799536">
    <property type="component" value="Unassembled WGS sequence"/>
</dbReference>
<dbReference type="OrthoDB" id="3650389at2759"/>
<feature type="compositionally biased region" description="Polar residues" evidence="1">
    <location>
        <begin position="151"/>
        <end position="162"/>
    </location>
</feature>
<gene>
    <name evidence="2" type="ORF">GQ43DRAFT_152673</name>
</gene>
<dbReference type="AlphaFoldDB" id="A0A9P4JWL0"/>
<reference evidence="2" key="1">
    <citation type="journal article" date="2020" name="Stud. Mycol.">
        <title>101 Dothideomycetes genomes: a test case for predicting lifestyles and emergence of pathogens.</title>
        <authorList>
            <person name="Haridas S."/>
            <person name="Albert R."/>
            <person name="Binder M."/>
            <person name="Bloem J."/>
            <person name="Labutti K."/>
            <person name="Salamov A."/>
            <person name="Andreopoulos B."/>
            <person name="Baker S."/>
            <person name="Barry K."/>
            <person name="Bills G."/>
            <person name="Bluhm B."/>
            <person name="Cannon C."/>
            <person name="Castanera R."/>
            <person name="Culley D."/>
            <person name="Daum C."/>
            <person name="Ezra D."/>
            <person name="Gonzalez J."/>
            <person name="Henrissat B."/>
            <person name="Kuo A."/>
            <person name="Liang C."/>
            <person name="Lipzen A."/>
            <person name="Lutzoni F."/>
            <person name="Magnuson J."/>
            <person name="Mondo S."/>
            <person name="Nolan M."/>
            <person name="Ohm R."/>
            <person name="Pangilinan J."/>
            <person name="Park H.-J."/>
            <person name="Ramirez L."/>
            <person name="Alfaro M."/>
            <person name="Sun H."/>
            <person name="Tritt A."/>
            <person name="Yoshinaga Y."/>
            <person name="Zwiers L.-H."/>
            <person name="Turgeon B."/>
            <person name="Goodwin S."/>
            <person name="Spatafora J."/>
            <person name="Crous P."/>
            <person name="Grigoriev I."/>
        </authorList>
    </citation>
    <scope>NUCLEOTIDE SEQUENCE</scope>
    <source>
        <strain evidence="2">ATCC 74209</strain>
    </source>
</reference>
<protein>
    <submittedName>
        <fullName evidence="2">Uncharacterized protein</fullName>
    </submittedName>
</protein>